<dbReference type="GO" id="GO:0008097">
    <property type="term" value="F:5S rRNA binding"/>
    <property type="evidence" value="ECO:0007669"/>
    <property type="project" value="InterPro"/>
</dbReference>
<dbReference type="InterPro" id="IPR020057">
    <property type="entry name" value="Ribosomal_bL25_b-dom"/>
</dbReference>
<dbReference type="Pfam" id="PF14693">
    <property type="entry name" value="Ribosomal_TL5_C"/>
    <property type="match status" value="1"/>
</dbReference>
<keyword evidence="3 8" id="KW-0689">Ribosomal protein</keyword>
<dbReference type="NCBIfam" id="NF004612">
    <property type="entry name" value="PRK05943.1"/>
    <property type="match status" value="1"/>
</dbReference>
<dbReference type="HAMAP" id="MF_01336">
    <property type="entry name" value="Ribosomal_bL25"/>
    <property type="match status" value="1"/>
</dbReference>
<dbReference type="InterPro" id="IPR029751">
    <property type="entry name" value="Ribosomal_L25_dom"/>
</dbReference>
<sequence>MSMIINATARDDQGKGASRRLRREEKLPAIVYGAGKEPSAISLNIHEITHLLDNDEAFTSVLDLSIDKKVEPVIIKDLQRHPAKNTVTHVDLLRINMKQAIVTSIPLNFTGSDDNEAIRLGAILNQFINAVEVSCLPADMPNGIEVDISNLAIGDHISLTGLNMPEGVTLTALTHGDIEAHDQSVVAVQEAKLMAEEVEEEVIEADGDEPAEGDDAEQGDSDSDSDS</sequence>
<keyword evidence="4" id="KW-0687">Ribonucleoprotein</keyword>
<feature type="region of interest" description="Disordered" evidence="5">
    <location>
        <begin position="1"/>
        <end position="20"/>
    </location>
</feature>
<protein>
    <submittedName>
        <fullName evidence="8">LSU ribosomal protein L25p</fullName>
    </submittedName>
</protein>
<accession>A0A1W1DCT4</accession>
<dbReference type="SUPFAM" id="SSF50715">
    <property type="entry name" value="Ribosomal protein L25-like"/>
    <property type="match status" value="1"/>
</dbReference>
<dbReference type="EMBL" id="FPHS01000012">
    <property type="protein sequence ID" value="SFV78711.1"/>
    <property type="molecule type" value="Genomic_DNA"/>
</dbReference>
<dbReference type="GO" id="GO:0022625">
    <property type="term" value="C:cytosolic large ribosomal subunit"/>
    <property type="evidence" value="ECO:0007669"/>
    <property type="project" value="TreeGrafter"/>
</dbReference>
<gene>
    <name evidence="8" type="ORF">MNB_SUP05-11-442</name>
    <name evidence="9" type="ORF">MNB_SUP05-6-614</name>
</gene>
<dbReference type="Pfam" id="PF01386">
    <property type="entry name" value="Ribosomal_L25p"/>
    <property type="match status" value="1"/>
</dbReference>
<evidence type="ECO:0000313" key="9">
    <source>
        <dbReference type="EMBL" id="SFV81351.1"/>
    </source>
</evidence>
<dbReference type="InterPro" id="IPR020056">
    <property type="entry name" value="Rbsml_bL25/Gln-tRNA_synth_N"/>
</dbReference>
<feature type="domain" description="Large ribosomal subunit protein bL25 L25" evidence="6">
    <location>
        <begin position="5"/>
        <end position="92"/>
    </location>
</feature>
<name>A0A1W1DCT4_9ZZZZ</name>
<reference evidence="8" key="1">
    <citation type="submission" date="2016-10" db="EMBL/GenBank/DDBJ databases">
        <authorList>
            <person name="de Groot N.N."/>
        </authorList>
    </citation>
    <scope>NUCLEOTIDE SEQUENCE</scope>
</reference>
<dbReference type="PANTHER" id="PTHR33284:SF1">
    <property type="entry name" value="RIBOSOMAL PROTEIN L25_GLN-TRNA SYNTHETASE, ANTI-CODON-BINDING DOMAIN-CONTAINING PROTEIN"/>
    <property type="match status" value="1"/>
</dbReference>
<dbReference type="InterPro" id="IPR011035">
    <property type="entry name" value="Ribosomal_bL25/Gln-tRNA_synth"/>
</dbReference>
<dbReference type="AlphaFoldDB" id="A0A1W1DCT4"/>
<dbReference type="EMBL" id="FPHV01000060">
    <property type="protein sequence ID" value="SFV81351.1"/>
    <property type="molecule type" value="Genomic_DNA"/>
</dbReference>
<dbReference type="NCBIfam" id="TIGR00731">
    <property type="entry name" value="bL25_bact_ctc"/>
    <property type="match status" value="1"/>
</dbReference>
<dbReference type="HAMAP" id="MF_01334">
    <property type="entry name" value="Ribosomal_bL25_CTC"/>
    <property type="match status" value="1"/>
</dbReference>
<keyword evidence="2" id="KW-0694">RNA-binding</keyword>
<evidence type="ECO:0000256" key="5">
    <source>
        <dbReference type="SAM" id="MobiDB-lite"/>
    </source>
</evidence>
<keyword evidence="1" id="KW-0699">rRNA-binding</keyword>
<dbReference type="NCBIfam" id="NF004130">
    <property type="entry name" value="PRK05618.1-5"/>
    <property type="match status" value="1"/>
</dbReference>
<dbReference type="InterPro" id="IPR020930">
    <property type="entry name" value="Ribosomal_uL5_bac-type"/>
</dbReference>
<evidence type="ECO:0000313" key="8">
    <source>
        <dbReference type="EMBL" id="SFV78711.1"/>
    </source>
</evidence>
<evidence type="ECO:0000259" key="7">
    <source>
        <dbReference type="Pfam" id="PF14693"/>
    </source>
</evidence>
<dbReference type="InterPro" id="IPR037121">
    <property type="entry name" value="Ribosomal_bL25_C"/>
</dbReference>
<dbReference type="Gene3D" id="2.40.240.10">
    <property type="entry name" value="Ribosomal Protein L25, Chain P"/>
    <property type="match status" value="1"/>
</dbReference>
<dbReference type="InterPro" id="IPR020055">
    <property type="entry name" value="Ribosomal_bL25_short"/>
</dbReference>
<evidence type="ECO:0000256" key="2">
    <source>
        <dbReference type="ARBA" id="ARBA00022884"/>
    </source>
</evidence>
<evidence type="ECO:0000256" key="1">
    <source>
        <dbReference type="ARBA" id="ARBA00022730"/>
    </source>
</evidence>
<evidence type="ECO:0000256" key="3">
    <source>
        <dbReference type="ARBA" id="ARBA00022980"/>
    </source>
</evidence>
<dbReference type="Gene3D" id="2.170.120.20">
    <property type="entry name" value="Ribosomal protein L25, beta domain"/>
    <property type="match status" value="1"/>
</dbReference>
<dbReference type="GO" id="GO:0006412">
    <property type="term" value="P:translation"/>
    <property type="evidence" value="ECO:0007669"/>
    <property type="project" value="InterPro"/>
</dbReference>
<evidence type="ECO:0000256" key="4">
    <source>
        <dbReference type="ARBA" id="ARBA00023274"/>
    </source>
</evidence>
<feature type="domain" description="Large ribosomal subunit protein bL25 beta" evidence="7">
    <location>
        <begin position="101"/>
        <end position="191"/>
    </location>
</feature>
<dbReference type="GO" id="GO:0003735">
    <property type="term" value="F:structural constituent of ribosome"/>
    <property type="evidence" value="ECO:0007669"/>
    <property type="project" value="InterPro"/>
</dbReference>
<dbReference type="PANTHER" id="PTHR33284">
    <property type="entry name" value="RIBOSOMAL PROTEIN L25/GLN-TRNA SYNTHETASE, ANTI-CODON-BINDING DOMAIN-CONTAINING PROTEIN"/>
    <property type="match status" value="1"/>
</dbReference>
<dbReference type="CDD" id="cd00495">
    <property type="entry name" value="Ribosomal_L25_TL5_CTC"/>
    <property type="match status" value="1"/>
</dbReference>
<organism evidence="8">
    <name type="scientific">hydrothermal vent metagenome</name>
    <dbReference type="NCBI Taxonomy" id="652676"/>
    <lineage>
        <taxon>unclassified sequences</taxon>
        <taxon>metagenomes</taxon>
        <taxon>ecological metagenomes</taxon>
    </lineage>
</organism>
<evidence type="ECO:0000259" key="6">
    <source>
        <dbReference type="Pfam" id="PF01386"/>
    </source>
</evidence>
<proteinExistence type="inferred from homology"/>
<dbReference type="InterPro" id="IPR001021">
    <property type="entry name" value="Ribosomal_bL25_long"/>
</dbReference>
<feature type="region of interest" description="Disordered" evidence="5">
    <location>
        <begin position="198"/>
        <end position="227"/>
    </location>
</feature>